<evidence type="ECO:0000313" key="1">
    <source>
        <dbReference type="EMBL" id="SDK62834.1"/>
    </source>
</evidence>
<dbReference type="Proteomes" id="UP000198662">
    <property type="component" value="Unassembled WGS sequence"/>
</dbReference>
<dbReference type="STRING" id="380244.SAMN05216298_0873"/>
<accession>A0A1G9DGC9</accession>
<dbReference type="RefSeq" id="WP_091043307.1">
    <property type="nucleotide sequence ID" value="NZ_FNGF01000001.1"/>
</dbReference>
<protein>
    <submittedName>
        <fullName evidence="1">Uncharacterized protein</fullName>
    </submittedName>
</protein>
<organism evidence="1 2">
    <name type="scientific">Glycomyces sambucus</name>
    <dbReference type="NCBI Taxonomy" id="380244"/>
    <lineage>
        <taxon>Bacteria</taxon>
        <taxon>Bacillati</taxon>
        <taxon>Actinomycetota</taxon>
        <taxon>Actinomycetes</taxon>
        <taxon>Glycomycetales</taxon>
        <taxon>Glycomycetaceae</taxon>
        <taxon>Glycomyces</taxon>
    </lineage>
</organism>
<reference evidence="2" key="1">
    <citation type="submission" date="2016-10" db="EMBL/GenBank/DDBJ databases">
        <authorList>
            <person name="Varghese N."/>
            <person name="Submissions S."/>
        </authorList>
    </citation>
    <scope>NUCLEOTIDE SEQUENCE [LARGE SCALE GENOMIC DNA]</scope>
    <source>
        <strain evidence="2">CGMCC 4.3147</strain>
    </source>
</reference>
<gene>
    <name evidence="1" type="ORF">SAMN05216298_0873</name>
</gene>
<dbReference type="AlphaFoldDB" id="A0A1G9DGC9"/>
<sequence>MPGSDAARIADRPHWRDAAATAAGTALAVGAIVSADAGTSVGWPVAITVVTAALAWPGSRWRRLSTRPVVAEFDRGGVRLYRETSAGRHTRALRPAVDLPWSEIRGIYLWRKREGLFPVTMIGVEPIRSDPRRPDDDREGVPAHVSTSIARRSVACSGWSPARIEAVARRFTVRARVVDLRKPPSKRPRKVY</sequence>
<proteinExistence type="predicted"/>
<keyword evidence="2" id="KW-1185">Reference proteome</keyword>
<dbReference type="OrthoDB" id="5188294at2"/>
<dbReference type="EMBL" id="FNGF01000001">
    <property type="protein sequence ID" value="SDK62834.1"/>
    <property type="molecule type" value="Genomic_DNA"/>
</dbReference>
<evidence type="ECO:0000313" key="2">
    <source>
        <dbReference type="Proteomes" id="UP000198662"/>
    </source>
</evidence>
<name>A0A1G9DGC9_9ACTN</name>